<dbReference type="InterPro" id="IPR003777">
    <property type="entry name" value="XdhC_CoxI"/>
</dbReference>
<dbReference type="InterPro" id="IPR052698">
    <property type="entry name" value="MoCofactor_Util/Proc"/>
</dbReference>
<organism evidence="3 4">
    <name type="scientific">Pseudanabaena mucicola FACHB-723</name>
    <dbReference type="NCBI Taxonomy" id="2692860"/>
    <lineage>
        <taxon>Bacteria</taxon>
        <taxon>Bacillati</taxon>
        <taxon>Cyanobacteriota</taxon>
        <taxon>Cyanophyceae</taxon>
        <taxon>Pseudanabaenales</taxon>
        <taxon>Pseudanabaenaceae</taxon>
        <taxon>Pseudanabaena</taxon>
    </lineage>
</organism>
<dbReference type="InterPro" id="IPR036188">
    <property type="entry name" value="FAD/NAD-bd_sf"/>
</dbReference>
<protein>
    <submittedName>
        <fullName evidence="3">XdhC family protein</fullName>
    </submittedName>
</protein>
<evidence type="ECO:0000313" key="3">
    <source>
        <dbReference type="EMBL" id="MBD2188027.1"/>
    </source>
</evidence>
<name>A0ABR7ZW32_9CYAN</name>
<keyword evidence="4" id="KW-1185">Reference proteome</keyword>
<evidence type="ECO:0000259" key="2">
    <source>
        <dbReference type="Pfam" id="PF13478"/>
    </source>
</evidence>
<dbReference type="Gene3D" id="3.40.50.720">
    <property type="entry name" value="NAD(P)-binding Rossmann-like Domain"/>
    <property type="match status" value="1"/>
</dbReference>
<comment type="caution">
    <text evidence="3">The sequence shown here is derived from an EMBL/GenBank/DDBJ whole genome shotgun (WGS) entry which is preliminary data.</text>
</comment>
<sequence>MLEFWKTLLDHLEHNHPVFLAMVAAHSQGSPGVTGAKLGIVATGEIFGTIGGGVMEHNIIEYGRQMLAQGEFVPRLQTLHHRLAGEGEKSGMICAGSQTNLYYLCRPDRDRKTLAKVLHLRAADVSAYLYITSLGMAIIEEPMDLSQPKIKLYQGDDHWQYREQLRNCDRIAIIGGGHCSLALSQVMAQLDYEVFVFDTRAQVTTLNHNNYVRSIQIMQDYQDVGAAIDLPEMTAVVVMTTDFASDIRALLGVLSFPFPFIGVMGSRAKIATIFAQLQQAGISPSALSKLYAPVGLPIHSHTPAEIAISIAAQVLQERVKFTR</sequence>
<dbReference type="InterPro" id="IPR027051">
    <property type="entry name" value="XdhC_Rossmann_dom"/>
</dbReference>
<dbReference type="EMBL" id="JACJQB010000010">
    <property type="protein sequence ID" value="MBD2188027.1"/>
    <property type="molecule type" value="Genomic_DNA"/>
</dbReference>
<dbReference type="PANTHER" id="PTHR30388:SF6">
    <property type="entry name" value="XANTHINE DEHYDROGENASE SUBUNIT A-RELATED"/>
    <property type="match status" value="1"/>
</dbReference>
<reference evidence="3 4" key="1">
    <citation type="journal article" date="2020" name="ISME J.">
        <title>Comparative genomics reveals insights into cyanobacterial evolution and habitat adaptation.</title>
        <authorList>
            <person name="Chen M.Y."/>
            <person name="Teng W.K."/>
            <person name="Zhao L."/>
            <person name="Hu C.X."/>
            <person name="Zhou Y.K."/>
            <person name="Han B.P."/>
            <person name="Song L.R."/>
            <person name="Shu W.S."/>
        </authorList>
    </citation>
    <scope>NUCLEOTIDE SEQUENCE [LARGE SCALE GENOMIC DNA]</scope>
    <source>
        <strain evidence="3 4">FACHB-723</strain>
    </source>
</reference>
<dbReference type="Pfam" id="PF13478">
    <property type="entry name" value="XdhC_C"/>
    <property type="match status" value="1"/>
</dbReference>
<dbReference type="SUPFAM" id="SSF51905">
    <property type="entry name" value="FAD/NAD(P)-binding domain"/>
    <property type="match status" value="1"/>
</dbReference>
<evidence type="ECO:0000259" key="1">
    <source>
        <dbReference type="Pfam" id="PF02625"/>
    </source>
</evidence>
<gene>
    <name evidence="3" type="ORF">H6F41_07715</name>
</gene>
<evidence type="ECO:0000313" key="4">
    <source>
        <dbReference type="Proteomes" id="UP000642094"/>
    </source>
</evidence>
<dbReference type="Pfam" id="PF02625">
    <property type="entry name" value="XdhC_CoxI"/>
    <property type="match status" value="1"/>
</dbReference>
<dbReference type="Proteomes" id="UP000642094">
    <property type="component" value="Unassembled WGS sequence"/>
</dbReference>
<feature type="domain" description="XdhC Rossmann" evidence="2">
    <location>
        <begin position="172"/>
        <end position="314"/>
    </location>
</feature>
<proteinExistence type="predicted"/>
<dbReference type="PANTHER" id="PTHR30388">
    <property type="entry name" value="ALDEHYDE OXIDOREDUCTASE MOLYBDENUM COFACTOR ASSEMBLY PROTEIN"/>
    <property type="match status" value="1"/>
</dbReference>
<accession>A0ABR7ZW32</accession>
<feature type="domain" description="XdhC- CoxI" evidence="1">
    <location>
        <begin position="12"/>
        <end position="72"/>
    </location>
</feature>
<dbReference type="RefSeq" id="WP_190402885.1">
    <property type="nucleotide sequence ID" value="NZ_JACJQB010000010.1"/>
</dbReference>